<feature type="transmembrane region" description="Helical" evidence="1">
    <location>
        <begin position="276"/>
        <end position="302"/>
    </location>
</feature>
<dbReference type="EMBL" id="JAAKZF010000022">
    <property type="protein sequence ID" value="NGO52831.1"/>
    <property type="molecule type" value="Genomic_DNA"/>
</dbReference>
<protein>
    <submittedName>
        <fullName evidence="2">Low temperature requirement protein A</fullName>
    </submittedName>
</protein>
<feature type="transmembrane region" description="Helical" evidence="1">
    <location>
        <begin position="59"/>
        <end position="80"/>
    </location>
</feature>
<feature type="transmembrane region" description="Helical" evidence="1">
    <location>
        <begin position="341"/>
        <end position="362"/>
    </location>
</feature>
<sequence>MIVPHNSTGQPWRRPMPARDPNEVHRQASFLELFFDLCFVIAVAQAASSLHHALAEEHFAAGILSYLTVFFAIWWAWMNFTWFASSYDNDDVPYRVAAMVQIVGALILAAGVPRAFEIHQFDVVFLGYAVMRVGLVALWLRAAMGDTARRITALRYAGGISAAMIGWAVMLFSGEWPLWGWWLMAAVEMTVPIWAERGGNTPWHPHHIAERYGLFTIIVLGESVLATTLAVQSALGDQGASPALLRIIGGGLLIVFSLWWLYFAKPAQRFLTSNRLAFLWGYGHYFIFASVAAVGAGLAVNVDHVTGHSALSNTAAGAAVTVPVAVYLFVLWMLHIRPHRTGLASALLFLATVAVILVATFSPWPIPIAGLATAALVAISVALSAHLQR</sequence>
<name>A0A6G4WDJ8_9HYPH</name>
<organism evidence="2 3">
    <name type="scientific">Allomesorhizobium camelthorni</name>
    <dbReference type="NCBI Taxonomy" id="475069"/>
    <lineage>
        <taxon>Bacteria</taxon>
        <taxon>Pseudomonadati</taxon>
        <taxon>Pseudomonadota</taxon>
        <taxon>Alphaproteobacteria</taxon>
        <taxon>Hyphomicrobiales</taxon>
        <taxon>Phyllobacteriaceae</taxon>
        <taxon>Allomesorhizobium</taxon>
    </lineage>
</organism>
<keyword evidence="1" id="KW-0812">Transmembrane</keyword>
<feature type="transmembrane region" description="Helical" evidence="1">
    <location>
        <begin position="314"/>
        <end position="334"/>
    </location>
</feature>
<dbReference type="Pfam" id="PF06772">
    <property type="entry name" value="LtrA"/>
    <property type="match status" value="1"/>
</dbReference>
<comment type="caution">
    <text evidence="2">The sequence shown here is derived from an EMBL/GenBank/DDBJ whole genome shotgun (WGS) entry which is preliminary data.</text>
</comment>
<keyword evidence="1" id="KW-0472">Membrane</keyword>
<feature type="transmembrane region" description="Helical" evidence="1">
    <location>
        <begin position="212"/>
        <end position="231"/>
    </location>
</feature>
<dbReference type="PANTHER" id="PTHR36840">
    <property type="entry name" value="BLL5714 PROTEIN"/>
    <property type="match status" value="1"/>
</dbReference>
<keyword evidence="3" id="KW-1185">Reference proteome</keyword>
<feature type="transmembrane region" description="Helical" evidence="1">
    <location>
        <begin position="29"/>
        <end position="47"/>
    </location>
</feature>
<feature type="transmembrane region" description="Helical" evidence="1">
    <location>
        <begin position="368"/>
        <end position="387"/>
    </location>
</feature>
<feature type="transmembrane region" description="Helical" evidence="1">
    <location>
        <begin position="92"/>
        <end position="111"/>
    </location>
</feature>
<gene>
    <name evidence="2" type="ORF">G6N73_16890</name>
</gene>
<feature type="transmembrane region" description="Helical" evidence="1">
    <location>
        <begin position="243"/>
        <end position="264"/>
    </location>
</feature>
<feature type="transmembrane region" description="Helical" evidence="1">
    <location>
        <begin position="153"/>
        <end position="172"/>
    </location>
</feature>
<reference evidence="2 3" key="1">
    <citation type="submission" date="2020-02" db="EMBL/GenBank/DDBJ databases">
        <title>Genome sequence of strain CCNWXJ40-4.</title>
        <authorList>
            <person name="Gao J."/>
            <person name="Sun J."/>
        </authorList>
    </citation>
    <scope>NUCLEOTIDE SEQUENCE [LARGE SCALE GENOMIC DNA]</scope>
    <source>
        <strain evidence="2 3">CCNWXJ 40-4</strain>
    </source>
</reference>
<evidence type="ECO:0000256" key="1">
    <source>
        <dbReference type="SAM" id="Phobius"/>
    </source>
</evidence>
<accession>A0A6G4WDJ8</accession>
<evidence type="ECO:0000313" key="2">
    <source>
        <dbReference type="EMBL" id="NGO52831.1"/>
    </source>
</evidence>
<dbReference type="Proteomes" id="UP001642900">
    <property type="component" value="Unassembled WGS sequence"/>
</dbReference>
<dbReference type="InterPro" id="IPR010640">
    <property type="entry name" value="Low_temperature_requirement_A"/>
</dbReference>
<keyword evidence="1" id="KW-1133">Transmembrane helix</keyword>
<proteinExistence type="predicted"/>
<evidence type="ECO:0000313" key="3">
    <source>
        <dbReference type="Proteomes" id="UP001642900"/>
    </source>
</evidence>
<dbReference type="PANTHER" id="PTHR36840:SF1">
    <property type="entry name" value="BLL5714 PROTEIN"/>
    <property type="match status" value="1"/>
</dbReference>
<feature type="transmembrane region" description="Helical" evidence="1">
    <location>
        <begin position="123"/>
        <end position="141"/>
    </location>
</feature>
<dbReference type="AlphaFoldDB" id="A0A6G4WDJ8"/>